<keyword evidence="5 13" id="KW-0028">Amino-acid biosynthesis</keyword>
<dbReference type="NCBIfam" id="TIGR00191">
    <property type="entry name" value="thrB"/>
    <property type="match status" value="1"/>
</dbReference>
<keyword evidence="8 13" id="KW-0547">Nucleotide-binding</keyword>
<sequence length="291" mass="32097">MKIRVPATSANLGPGFDSCGIALSSYLTIEVIEEDSKWRVDHELGPEIPKDEQNLLIQIAEKVAPTIKPHHLKMTSTIPIARGLGSSSSVIVAGIELANRLENLNLTERQKIEIATSIEGHPDNCAPAICGDFVVASHFFREDQPIIHYVKHYFPECRIIAYIPNSQVLTKESRSVLPENIPFADAVKASSIANVMIAAILNGDLILTGKMMEQDQWHEAYREKFVPHLTTIRQIVKQNEGYAAFLSGAGPTVLILASEEKADLITFELEQMAGSAQIEQLSLDREGVQVF</sequence>
<dbReference type="InterPro" id="IPR020568">
    <property type="entry name" value="Ribosomal_Su5_D2-typ_SF"/>
</dbReference>
<evidence type="ECO:0000259" key="14">
    <source>
        <dbReference type="Pfam" id="PF00288"/>
    </source>
</evidence>
<keyword evidence="10 13" id="KW-0067">ATP-binding</keyword>
<dbReference type="Gene3D" id="3.30.70.890">
    <property type="entry name" value="GHMP kinase, C-terminal domain"/>
    <property type="match status" value="1"/>
</dbReference>
<dbReference type="GO" id="GO:0005524">
    <property type="term" value="F:ATP binding"/>
    <property type="evidence" value="ECO:0007669"/>
    <property type="project" value="UniProtKB-UniRule"/>
</dbReference>
<dbReference type="SUPFAM" id="SSF54211">
    <property type="entry name" value="Ribosomal protein S5 domain 2-like"/>
    <property type="match status" value="1"/>
</dbReference>
<keyword evidence="9 13" id="KW-0418">Kinase</keyword>
<comment type="function">
    <text evidence="12 13">Catalyzes the ATP-dependent phosphorylation of L-homoserine to L-homoserine phosphate.</text>
</comment>
<protein>
    <recommendedName>
        <fullName evidence="4 13">Homoserine kinase</fullName>
        <shortName evidence="13">HK</shortName>
        <shortName evidence="13">HSK</shortName>
        <ecNumber evidence="3 13">2.7.1.39</ecNumber>
    </recommendedName>
</protein>
<evidence type="ECO:0000256" key="6">
    <source>
        <dbReference type="ARBA" id="ARBA00022679"/>
    </source>
</evidence>
<gene>
    <name evidence="13 16" type="primary">thrB</name>
    <name evidence="16" type="ORF">TEHN7118_1426</name>
</gene>
<dbReference type="GeneID" id="64054280"/>
<evidence type="ECO:0000256" key="1">
    <source>
        <dbReference type="ARBA" id="ARBA00005015"/>
    </source>
</evidence>
<dbReference type="GO" id="GO:0004413">
    <property type="term" value="F:homoserine kinase activity"/>
    <property type="evidence" value="ECO:0007669"/>
    <property type="project" value="UniProtKB-UniRule"/>
</dbReference>
<evidence type="ECO:0000256" key="8">
    <source>
        <dbReference type="ARBA" id="ARBA00022741"/>
    </source>
</evidence>
<evidence type="ECO:0000256" key="3">
    <source>
        <dbReference type="ARBA" id="ARBA00012078"/>
    </source>
</evidence>
<dbReference type="Pfam" id="PF00288">
    <property type="entry name" value="GHMP_kinases_N"/>
    <property type="match status" value="1"/>
</dbReference>
<dbReference type="InterPro" id="IPR006204">
    <property type="entry name" value="GHMP_kinase_N_dom"/>
</dbReference>
<dbReference type="SUPFAM" id="SSF55060">
    <property type="entry name" value="GHMP Kinase, C-terminal domain"/>
    <property type="match status" value="1"/>
</dbReference>
<dbReference type="Pfam" id="PF08544">
    <property type="entry name" value="GHMP_kinases_C"/>
    <property type="match status" value="1"/>
</dbReference>
<evidence type="ECO:0000256" key="13">
    <source>
        <dbReference type="HAMAP-Rule" id="MF_00384"/>
    </source>
</evidence>
<comment type="pathway">
    <text evidence="1 13">Amino-acid biosynthesis; L-threonine biosynthesis; L-threonine from L-aspartate: step 4/5.</text>
</comment>
<proteinExistence type="inferred from homology"/>
<keyword evidence="6 13" id="KW-0808">Transferase</keyword>
<comment type="subcellular location">
    <subcellularLocation>
        <location evidence="13">Cytoplasm</location>
    </subcellularLocation>
</comment>
<dbReference type="PIRSF" id="PIRSF000676">
    <property type="entry name" value="Homoser_kin"/>
    <property type="match status" value="1"/>
</dbReference>
<name>A0A2H6CNU2_TETHA</name>
<dbReference type="InterPro" id="IPR006203">
    <property type="entry name" value="GHMP_knse_ATP-bd_CS"/>
</dbReference>
<dbReference type="UniPathway" id="UPA00050">
    <property type="reaction ID" value="UER00064"/>
</dbReference>
<evidence type="ECO:0000313" key="16">
    <source>
        <dbReference type="EMBL" id="GBD68620.1"/>
    </source>
</evidence>
<feature type="domain" description="GHMP kinase C-terminal" evidence="15">
    <location>
        <begin position="196"/>
        <end position="269"/>
    </location>
</feature>
<evidence type="ECO:0000256" key="7">
    <source>
        <dbReference type="ARBA" id="ARBA00022697"/>
    </source>
</evidence>
<dbReference type="InterPro" id="IPR013750">
    <property type="entry name" value="GHMP_kinase_C_dom"/>
</dbReference>
<evidence type="ECO:0000256" key="12">
    <source>
        <dbReference type="ARBA" id="ARBA00049954"/>
    </source>
</evidence>
<dbReference type="InterPro" id="IPR036554">
    <property type="entry name" value="GHMP_kinase_C_sf"/>
</dbReference>
<dbReference type="AlphaFoldDB" id="A0A2H6CNU2"/>
<dbReference type="PRINTS" id="PR00958">
    <property type="entry name" value="HOMSERKINASE"/>
</dbReference>
<feature type="binding site" evidence="13">
    <location>
        <begin position="79"/>
        <end position="89"/>
    </location>
    <ligand>
        <name>ATP</name>
        <dbReference type="ChEBI" id="CHEBI:30616"/>
    </ligand>
</feature>
<evidence type="ECO:0000259" key="15">
    <source>
        <dbReference type="Pfam" id="PF08544"/>
    </source>
</evidence>
<evidence type="ECO:0000256" key="10">
    <source>
        <dbReference type="ARBA" id="ARBA00022840"/>
    </source>
</evidence>
<feature type="domain" description="GHMP kinase N-terminal" evidence="14">
    <location>
        <begin position="54"/>
        <end position="131"/>
    </location>
</feature>
<evidence type="ECO:0000256" key="11">
    <source>
        <dbReference type="ARBA" id="ARBA00049375"/>
    </source>
</evidence>
<evidence type="ECO:0000313" key="17">
    <source>
        <dbReference type="Proteomes" id="UP000236214"/>
    </source>
</evidence>
<keyword evidence="17" id="KW-1185">Reference proteome</keyword>
<comment type="catalytic activity">
    <reaction evidence="11 13">
        <text>L-homoserine + ATP = O-phospho-L-homoserine + ADP + H(+)</text>
        <dbReference type="Rhea" id="RHEA:13985"/>
        <dbReference type="ChEBI" id="CHEBI:15378"/>
        <dbReference type="ChEBI" id="CHEBI:30616"/>
        <dbReference type="ChEBI" id="CHEBI:57476"/>
        <dbReference type="ChEBI" id="CHEBI:57590"/>
        <dbReference type="ChEBI" id="CHEBI:456216"/>
        <dbReference type="EC" id="2.7.1.39"/>
    </reaction>
</comment>
<evidence type="ECO:0000256" key="4">
    <source>
        <dbReference type="ARBA" id="ARBA00017858"/>
    </source>
</evidence>
<dbReference type="HAMAP" id="MF_00384">
    <property type="entry name" value="Homoser_kinase"/>
    <property type="match status" value="1"/>
</dbReference>
<dbReference type="Gene3D" id="3.30.230.10">
    <property type="match status" value="1"/>
</dbReference>
<dbReference type="GO" id="GO:0005737">
    <property type="term" value="C:cytoplasm"/>
    <property type="evidence" value="ECO:0007669"/>
    <property type="project" value="UniProtKB-SubCell"/>
</dbReference>
<dbReference type="EC" id="2.7.1.39" evidence="3 13"/>
<comment type="caution">
    <text evidence="16">The sequence shown here is derived from an EMBL/GenBank/DDBJ whole genome shotgun (WGS) entry which is preliminary data.</text>
</comment>
<dbReference type="RefSeq" id="WP_014125071.1">
    <property type="nucleotide sequence ID" value="NZ_BDDZ01000185.1"/>
</dbReference>
<keyword evidence="13" id="KW-0963">Cytoplasm</keyword>
<evidence type="ECO:0000256" key="2">
    <source>
        <dbReference type="ARBA" id="ARBA00007370"/>
    </source>
</evidence>
<dbReference type="PANTHER" id="PTHR20861">
    <property type="entry name" value="HOMOSERINE/4-DIPHOSPHOCYTIDYL-2-C-METHYL-D-ERYTHRITOL KINASE"/>
    <property type="match status" value="1"/>
</dbReference>
<comment type="similarity">
    <text evidence="2 13">Belongs to the GHMP kinase family. Homoserine kinase subfamily.</text>
</comment>
<evidence type="ECO:0000256" key="9">
    <source>
        <dbReference type="ARBA" id="ARBA00022777"/>
    </source>
</evidence>
<dbReference type="InterPro" id="IPR000870">
    <property type="entry name" value="Homoserine_kinase"/>
</dbReference>
<dbReference type="PROSITE" id="PS00627">
    <property type="entry name" value="GHMP_KINASES_ATP"/>
    <property type="match status" value="1"/>
</dbReference>
<dbReference type="PANTHER" id="PTHR20861:SF1">
    <property type="entry name" value="HOMOSERINE KINASE"/>
    <property type="match status" value="1"/>
</dbReference>
<organism evidence="16 17">
    <name type="scientific">Tetragenococcus halophilus subsp. halophilus</name>
    <dbReference type="NCBI Taxonomy" id="1513897"/>
    <lineage>
        <taxon>Bacteria</taxon>
        <taxon>Bacillati</taxon>
        <taxon>Bacillota</taxon>
        <taxon>Bacilli</taxon>
        <taxon>Lactobacillales</taxon>
        <taxon>Enterococcaceae</taxon>
        <taxon>Tetragenococcus</taxon>
    </lineage>
</organism>
<keyword evidence="7 13" id="KW-0791">Threonine biosynthesis</keyword>
<reference evidence="16 17" key="1">
    <citation type="submission" date="2016-05" db="EMBL/GenBank/DDBJ databases">
        <title>Whole genome sequencing of Tetragenococcus halophilus subsp. halophilus NISL 7118.</title>
        <authorList>
            <person name="Shiwa Y."/>
            <person name="Nishimura I."/>
            <person name="Yoshikawa H."/>
            <person name="Koyama Y."/>
            <person name="Oguma T."/>
        </authorList>
    </citation>
    <scope>NUCLEOTIDE SEQUENCE [LARGE SCALE GENOMIC DNA]</scope>
    <source>
        <strain evidence="16 17">NISL 7118</strain>
    </source>
</reference>
<accession>A0A2H6CNU2</accession>
<evidence type="ECO:0000256" key="5">
    <source>
        <dbReference type="ARBA" id="ARBA00022605"/>
    </source>
</evidence>
<dbReference type="EMBL" id="BDEC01000059">
    <property type="protein sequence ID" value="GBD68620.1"/>
    <property type="molecule type" value="Genomic_DNA"/>
</dbReference>
<dbReference type="GO" id="GO:0009088">
    <property type="term" value="P:threonine biosynthetic process"/>
    <property type="evidence" value="ECO:0007669"/>
    <property type="project" value="UniProtKB-UniRule"/>
</dbReference>
<dbReference type="InterPro" id="IPR014721">
    <property type="entry name" value="Ribsml_uS5_D2-typ_fold_subgr"/>
</dbReference>
<dbReference type="Proteomes" id="UP000236214">
    <property type="component" value="Unassembled WGS sequence"/>
</dbReference>